<comment type="subcellular location">
    <subcellularLocation>
        <location evidence="1">Cell membrane</location>
        <topology evidence="1">Multi-pass membrane protein</topology>
    </subcellularLocation>
</comment>
<dbReference type="Pfam" id="PF07690">
    <property type="entry name" value="MFS_1"/>
    <property type="match status" value="1"/>
</dbReference>
<evidence type="ECO:0000256" key="2">
    <source>
        <dbReference type="ARBA" id="ARBA00022448"/>
    </source>
</evidence>
<evidence type="ECO:0000259" key="7">
    <source>
        <dbReference type="PROSITE" id="PS50850"/>
    </source>
</evidence>
<name>A0A4Y3PF50_BREPA</name>
<keyword evidence="6" id="KW-0472">Membrane</keyword>
<proteinExistence type="predicted"/>
<keyword evidence="9" id="KW-1185">Reference proteome</keyword>
<dbReference type="CDD" id="cd17321">
    <property type="entry name" value="MFS_MMR_MDR_like"/>
    <property type="match status" value="1"/>
</dbReference>
<dbReference type="SUPFAM" id="SSF103473">
    <property type="entry name" value="MFS general substrate transporter"/>
    <property type="match status" value="1"/>
</dbReference>
<accession>A0A4Y3PF50</accession>
<evidence type="ECO:0000313" key="8">
    <source>
        <dbReference type="EMBL" id="GEB33160.1"/>
    </source>
</evidence>
<keyword evidence="3" id="KW-1003">Cell membrane</keyword>
<protein>
    <submittedName>
        <fullName evidence="8">Putative MFS-type transporter YwoD</fullName>
    </submittedName>
</protein>
<keyword evidence="2" id="KW-0813">Transport</keyword>
<evidence type="ECO:0000256" key="4">
    <source>
        <dbReference type="ARBA" id="ARBA00022692"/>
    </source>
</evidence>
<feature type="domain" description="Major facilitator superfamily (MFS) profile" evidence="7">
    <location>
        <begin position="8"/>
        <end position="449"/>
    </location>
</feature>
<evidence type="ECO:0000256" key="6">
    <source>
        <dbReference type="ARBA" id="ARBA00023136"/>
    </source>
</evidence>
<dbReference type="GO" id="GO:0022857">
    <property type="term" value="F:transmembrane transporter activity"/>
    <property type="evidence" value="ECO:0007669"/>
    <property type="project" value="InterPro"/>
</dbReference>
<dbReference type="GO" id="GO:0005886">
    <property type="term" value="C:plasma membrane"/>
    <property type="evidence" value="ECO:0007669"/>
    <property type="project" value="UniProtKB-SubCell"/>
</dbReference>
<dbReference type="InterPro" id="IPR011701">
    <property type="entry name" value="MFS"/>
</dbReference>
<dbReference type="Proteomes" id="UP000316882">
    <property type="component" value="Unassembled WGS sequence"/>
</dbReference>
<dbReference type="PROSITE" id="PS50850">
    <property type="entry name" value="MFS"/>
    <property type="match status" value="1"/>
</dbReference>
<dbReference type="PROSITE" id="PS00216">
    <property type="entry name" value="SUGAR_TRANSPORT_1"/>
    <property type="match status" value="1"/>
</dbReference>
<evidence type="ECO:0000256" key="5">
    <source>
        <dbReference type="ARBA" id="ARBA00022989"/>
    </source>
</evidence>
<dbReference type="PANTHER" id="PTHR42718:SF46">
    <property type="entry name" value="BLR6921 PROTEIN"/>
    <property type="match status" value="1"/>
</dbReference>
<evidence type="ECO:0000313" key="9">
    <source>
        <dbReference type="Proteomes" id="UP000316882"/>
    </source>
</evidence>
<dbReference type="RefSeq" id="WP_122964927.1">
    <property type="nucleotide sequence ID" value="NZ_BJMH01000011.1"/>
</dbReference>
<keyword evidence="5" id="KW-1133">Transmembrane helix</keyword>
<evidence type="ECO:0000256" key="1">
    <source>
        <dbReference type="ARBA" id="ARBA00004651"/>
    </source>
</evidence>
<dbReference type="PANTHER" id="PTHR42718">
    <property type="entry name" value="MAJOR FACILITATOR SUPERFAMILY MULTIDRUG TRANSPORTER MFSC"/>
    <property type="match status" value="1"/>
</dbReference>
<keyword evidence="4" id="KW-0812">Transmembrane</keyword>
<gene>
    <name evidence="8" type="primary">ywoD</name>
    <name evidence="8" type="ORF">BPA01_27400</name>
</gene>
<sequence length="457" mass="48992">MEIRQKWLMVAVGLGILLNPLNSSMIAVAIARLQQVYALDFATVSWILFSFYITSAIAQPVMGKASDLFGRKRIFLVGLVIAGIASLLAPFSATFGWLLVCRIGQSIGTSMVVAVGIAIVRHHVTEKQGTALGVLALFQSTAAAIGPFIGGVLIHWWDWPSIFFVNLPFALASFLLVWKMIPHDEPSTSVTRQLSLRQWIALLDIPGIALFTAGLVALLIGFFQAKSAGPLAYGNVILGGIGLVILAVFIRHELRVSSPFLPLRAFAKYRAMTWVHSEFVLVNVVFYAIFFGLPVYLQTVRHVSELHTGLLMLSLGLGSLIASPLAGRWIDKSGPRPALLVSAVLMLFGAVWLAMLNPASPVISVCVALAAFGVSNGLNSVGMQAALFRSTPKEIIGVATGLFMTARYAGTILASLLVGLILQAKGVVLFAAVLFLLALSLLFINGRRKSLGQPGES</sequence>
<comment type="caution">
    <text evidence="8">The sequence shown here is derived from an EMBL/GenBank/DDBJ whole genome shotgun (WGS) entry which is preliminary data.</text>
</comment>
<dbReference type="InterPro" id="IPR005829">
    <property type="entry name" value="Sugar_transporter_CS"/>
</dbReference>
<dbReference type="EMBL" id="BJMH01000011">
    <property type="protein sequence ID" value="GEB33160.1"/>
    <property type="molecule type" value="Genomic_DNA"/>
</dbReference>
<evidence type="ECO:0000256" key="3">
    <source>
        <dbReference type="ARBA" id="ARBA00022475"/>
    </source>
</evidence>
<dbReference type="InterPro" id="IPR020846">
    <property type="entry name" value="MFS_dom"/>
</dbReference>
<dbReference type="InterPro" id="IPR036259">
    <property type="entry name" value="MFS_trans_sf"/>
</dbReference>
<dbReference type="Gene3D" id="1.20.1720.10">
    <property type="entry name" value="Multidrug resistance protein D"/>
    <property type="match status" value="1"/>
</dbReference>
<dbReference type="Gene3D" id="1.20.1250.20">
    <property type="entry name" value="MFS general substrate transporter like domains"/>
    <property type="match status" value="1"/>
</dbReference>
<reference evidence="8 9" key="1">
    <citation type="submission" date="2019-06" db="EMBL/GenBank/DDBJ databases">
        <title>Whole genome shotgun sequence of Brevibacillus parabrevis NBRC 12334.</title>
        <authorList>
            <person name="Hosoyama A."/>
            <person name="Uohara A."/>
            <person name="Ohji S."/>
            <person name="Ichikawa N."/>
        </authorList>
    </citation>
    <scope>NUCLEOTIDE SEQUENCE [LARGE SCALE GENOMIC DNA]</scope>
    <source>
        <strain evidence="8 9">NBRC 12334</strain>
    </source>
</reference>
<organism evidence="8 9">
    <name type="scientific">Brevibacillus parabrevis</name>
    <dbReference type="NCBI Taxonomy" id="54914"/>
    <lineage>
        <taxon>Bacteria</taxon>
        <taxon>Bacillati</taxon>
        <taxon>Bacillota</taxon>
        <taxon>Bacilli</taxon>
        <taxon>Bacillales</taxon>
        <taxon>Paenibacillaceae</taxon>
        <taxon>Brevibacillus</taxon>
    </lineage>
</organism>
<dbReference type="AlphaFoldDB" id="A0A4Y3PF50"/>